<reference evidence="2 3" key="1">
    <citation type="submission" date="2024-04" db="EMBL/GenBank/DDBJ databases">
        <authorList>
            <person name="Fracassetti M."/>
        </authorList>
    </citation>
    <scope>NUCLEOTIDE SEQUENCE [LARGE SCALE GENOMIC DNA]</scope>
</reference>
<protein>
    <submittedName>
        <fullName evidence="2">Uncharacterized protein</fullName>
    </submittedName>
</protein>
<gene>
    <name evidence="2" type="ORF">LTRI10_LOCUS25147</name>
</gene>
<accession>A0AAV2EDS3</accession>
<proteinExistence type="predicted"/>
<dbReference type="EMBL" id="OZ034817">
    <property type="protein sequence ID" value="CAL1383907.1"/>
    <property type="molecule type" value="Genomic_DNA"/>
</dbReference>
<evidence type="ECO:0000256" key="1">
    <source>
        <dbReference type="SAM" id="MobiDB-lite"/>
    </source>
</evidence>
<keyword evidence="3" id="KW-1185">Reference proteome</keyword>
<evidence type="ECO:0000313" key="2">
    <source>
        <dbReference type="EMBL" id="CAL1383907.1"/>
    </source>
</evidence>
<sequence>MSSSRLFDPKWARLRQKIEFRIAELKQEARDRGWTVAEVAVEDDPTAKTDATPTLSRREGVVARLTAGERSAQGRPRLVVGLRAGREAWRRCGRQRESGPAAWRQANRGEGARGPRRPAVRHRARGKAAD</sequence>
<organism evidence="2 3">
    <name type="scientific">Linum trigynum</name>
    <dbReference type="NCBI Taxonomy" id="586398"/>
    <lineage>
        <taxon>Eukaryota</taxon>
        <taxon>Viridiplantae</taxon>
        <taxon>Streptophyta</taxon>
        <taxon>Embryophyta</taxon>
        <taxon>Tracheophyta</taxon>
        <taxon>Spermatophyta</taxon>
        <taxon>Magnoliopsida</taxon>
        <taxon>eudicotyledons</taxon>
        <taxon>Gunneridae</taxon>
        <taxon>Pentapetalae</taxon>
        <taxon>rosids</taxon>
        <taxon>fabids</taxon>
        <taxon>Malpighiales</taxon>
        <taxon>Linaceae</taxon>
        <taxon>Linum</taxon>
    </lineage>
</organism>
<feature type="region of interest" description="Disordered" evidence="1">
    <location>
        <begin position="90"/>
        <end position="130"/>
    </location>
</feature>
<evidence type="ECO:0000313" key="3">
    <source>
        <dbReference type="Proteomes" id="UP001497516"/>
    </source>
</evidence>
<name>A0AAV2EDS3_9ROSI</name>
<dbReference type="AlphaFoldDB" id="A0AAV2EDS3"/>
<dbReference type="Proteomes" id="UP001497516">
    <property type="component" value="Chromosome 4"/>
</dbReference>
<feature type="compositionally biased region" description="Basic residues" evidence="1">
    <location>
        <begin position="114"/>
        <end position="130"/>
    </location>
</feature>